<dbReference type="InterPro" id="IPR024787">
    <property type="entry name" value="EcsC"/>
</dbReference>
<sequence>MTEYEQAQVEAIAAWKAESPGLAKRMIRTIASPLGNLVNKMMPKAAISAAMDGVNKMAGQLAQDDNIFKDSLLKSQSIASLEDIAAQPLEFADALADRIINDAGHIAIGMGAVTGTGGLVAATAGIPVMVAGALRVIYRVCQAYGYSIDQPRDRVLMLHILALSTATGANERAQAMANYQRQIETSFLHAAVEESAQNALQRALLGAELGNLVPGFSIAFSAYLNRAFVNGAGLAAKRVFQESWLRDRGKVEWIKPAGK</sequence>
<evidence type="ECO:0008006" key="3">
    <source>
        <dbReference type="Google" id="ProtNLM"/>
    </source>
</evidence>
<protein>
    <recommendedName>
        <fullName evidence="3">EcsC family protein</fullName>
    </recommendedName>
</protein>
<reference evidence="1 2" key="1">
    <citation type="journal article" date="2018" name="Aquat. Microb. Ecol.">
        <title>Gammaproteobacterial methanotrophs dominate.</title>
        <authorList>
            <person name="Rissanen A.J."/>
            <person name="Saarenheimo J."/>
            <person name="Tiirola M."/>
            <person name="Peura S."/>
            <person name="Aalto S.L."/>
            <person name="Karvinen A."/>
            <person name="Nykanen H."/>
        </authorList>
    </citation>
    <scope>NUCLEOTIDE SEQUENCE [LARGE SCALE GENOMIC DNA]</scope>
    <source>
        <strain evidence="1">AMbin10</strain>
    </source>
</reference>
<dbReference type="Pfam" id="PF12787">
    <property type="entry name" value="EcsC"/>
    <property type="match status" value="1"/>
</dbReference>
<gene>
    <name evidence="1" type="ORF">DM484_16510</name>
</gene>
<dbReference type="Proteomes" id="UP000249396">
    <property type="component" value="Unassembled WGS sequence"/>
</dbReference>
<organism evidence="1 2">
    <name type="scientific">Candidatus Methylumidiphilus alinenensis</name>
    <dbReference type="NCBI Taxonomy" id="2202197"/>
    <lineage>
        <taxon>Bacteria</taxon>
        <taxon>Pseudomonadati</taxon>
        <taxon>Pseudomonadota</taxon>
        <taxon>Gammaproteobacteria</taxon>
        <taxon>Methylococcales</taxon>
        <taxon>Candidatus Methylumidiphilus</taxon>
    </lineage>
</organism>
<dbReference type="PANTHER" id="PTHR41260">
    <property type="entry name" value="PROTEIN ECSC"/>
    <property type="match status" value="1"/>
</dbReference>
<evidence type="ECO:0000313" key="2">
    <source>
        <dbReference type="Proteomes" id="UP000249396"/>
    </source>
</evidence>
<accession>A0A2W4QZR2</accession>
<dbReference type="EMBL" id="QJPH01000359">
    <property type="protein sequence ID" value="PZN76436.1"/>
    <property type="molecule type" value="Genomic_DNA"/>
</dbReference>
<dbReference type="PANTHER" id="PTHR41260:SF1">
    <property type="entry name" value="PROTEIN ECSC"/>
    <property type="match status" value="1"/>
</dbReference>
<proteinExistence type="predicted"/>
<name>A0A2W4QZR2_9GAMM</name>
<comment type="caution">
    <text evidence="1">The sequence shown here is derived from an EMBL/GenBank/DDBJ whole genome shotgun (WGS) entry which is preliminary data.</text>
</comment>
<dbReference type="AlphaFoldDB" id="A0A2W4QZR2"/>
<evidence type="ECO:0000313" key="1">
    <source>
        <dbReference type="EMBL" id="PZN76436.1"/>
    </source>
</evidence>